<proteinExistence type="predicted"/>
<dbReference type="Gene3D" id="3.40.50.300">
    <property type="entry name" value="P-loop containing nucleotide triphosphate hydrolases"/>
    <property type="match status" value="1"/>
</dbReference>
<dbReference type="STRING" id="1122192.SAMN02745673_01341"/>
<dbReference type="Pfam" id="PF13560">
    <property type="entry name" value="HTH_31"/>
    <property type="match status" value="1"/>
</dbReference>
<dbReference type="SUPFAM" id="SSF47413">
    <property type="entry name" value="lambda repressor-like DNA-binding domains"/>
    <property type="match status" value="1"/>
</dbReference>
<dbReference type="AlphaFoldDB" id="A0A1T4N9J0"/>
<protein>
    <submittedName>
        <fullName evidence="3">Predicted ATPase</fullName>
    </submittedName>
</protein>
<dbReference type="SMART" id="SM00530">
    <property type="entry name" value="HTH_XRE"/>
    <property type="match status" value="1"/>
</dbReference>
<feature type="region of interest" description="Disordered" evidence="1">
    <location>
        <begin position="435"/>
        <end position="460"/>
    </location>
</feature>
<dbReference type="GO" id="GO:0003677">
    <property type="term" value="F:DNA binding"/>
    <property type="evidence" value="ECO:0007669"/>
    <property type="project" value="InterPro"/>
</dbReference>
<dbReference type="PANTHER" id="PTHR47691:SF3">
    <property type="entry name" value="HTH-TYPE TRANSCRIPTIONAL REGULATOR RV0890C-RELATED"/>
    <property type="match status" value="1"/>
</dbReference>
<feature type="domain" description="HTH cro/C1-type" evidence="2">
    <location>
        <begin position="13"/>
        <end position="68"/>
    </location>
</feature>
<dbReference type="RefSeq" id="WP_078760734.1">
    <property type="nucleotide sequence ID" value="NZ_FUWS01000003.1"/>
</dbReference>
<sequence length="460" mass="50473">MSVLDGRRFGRLVRDHRMRIGLTQRQLADLSTVSIRAIRDLEHGRAIRPRQDTVRLIAKGLRLSDRQRADLEAAAGWGEDGGQVAGDLGVESTTPPSPQGVIVGRDDEVAALEEMLLTGRGRLVTVTGVTGVGKTRLATEVASRLHAGFGWPVLWNSSEERDRLPRRIRTAISALFGDVSSPEDEAGAKELAALIGDRRVLLVLDGTRSLPLGHDRVTAFLGECPEVRILSTSGRPHGIPGEQVFALMPLELPDVRDQRSSADLLRVASVRLFLEHLRTVRPGFTLHDQDVQLIAAICRRLDGLPLALEAAASWLAVYDFPVLLQCLTEEPLNLLSPFTETWERNRVEEGLKGAIALLDPDQRAVLARLCESGSAFSIGRIAEYTGHSLTDSGRVLRELLLRGLVRSDQHRVRFQVLNLVHALHHTVVPDAPMPWPEGGTGDHSAFPGPTPHAHVPYRNE</sequence>
<gene>
    <name evidence="3" type="ORF">SAMN02745673_01341</name>
</gene>
<dbReference type="Pfam" id="PF13191">
    <property type="entry name" value="AAA_16"/>
    <property type="match status" value="1"/>
</dbReference>
<evidence type="ECO:0000313" key="4">
    <source>
        <dbReference type="Proteomes" id="UP000190637"/>
    </source>
</evidence>
<evidence type="ECO:0000313" key="3">
    <source>
        <dbReference type="EMBL" id="SJZ75805.1"/>
    </source>
</evidence>
<evidence type="ECO:0000259" key="2">
    <source>
        <dbReference type="PROSITE" id="PS50943"/>
    </source>
</evidence>
<dbReference type="Proteomes" id="UP000190637">
    <property type="component" value="Unassembled WGS sequence"/>
</dbReference>
<dbReference type="SUPFAM" id="SSF52540">
    <property type="entry name" value="P-loop containing nucleoside triphosphate hydrolases"/>
    <property type="match status" value="1"/>
</dbReference>
<dbReference type="PANTHER" id="PTHR47691">
    <property type="entry name" value="REGULATOR-RELATED"/>
    <property type="match status" value="1"/>
</dbReference>
<accession>A0A1T4N9J0</accession>
<dbReference type="InterPro" id="IPR027417">
    <property type="entry name" value="P-loop_NTPase"/>
</dbReference>
<evidence type="ECO:0000256" key="1">
    <source>
        <dbReference type="SAM" id="MobiDB-lite"/>
    </source>
</evidence>
<keyword evidence="4" id="KW-1185">Reference proteome</keyword>
<dbReference type="Gene3D" id="1.10.260.40">
    <property type="entry name" value="lambda repressor-like DNA-binding domains"/>
    <property type="match status" value="1"/>
</dbReference>
<dbReference type="EMBL" id="FUWS01000003">
    <property type="protein sequence ID" value="SJZ75805.1"/>
    <property type="molecule type" value="Genomic_DNA"/>
</dbReference>
<dbReference type="PROSITE" id="PS50943">
    <property type="entry name" value="HTH_CROC1"/>
    <property type="match status" value="1"/>
</dbReference>
<reference evidence="3 4" key="1">
    <citation type="submission" date="2017-02" db="EMBL/GenBank/DDBJ databases">
        <authorList>
            <person name="Peterson S.W."/>
        </authorList>
    </citation>
    <scope>NUCLEOTIDE SEQUENCE [LARGE SCALE GENOMIC DNA]</scope>
    <source>
        <strain evidence="3 4">DSM 45154</strain>
    </source>
</reference>
<dbReference type="InterPro" id="IPR001387">
    <property type="entry name" value="Cro/C1-type_HTH"/>
</dbReference>
<dbReference type="PRINTS" id="PR00364">
    <property type="entry name" value="DISEASERSIST"/>
</dbReference>
<dbReference type="InterPro" id="IPR010982">
    <property type="entry name" value="Lambda_DNA-bd_dom_sf"/>
</dbReference>
<dbReference type="InterPro" id="IPR041664">
    <property type="entry name" value="AAA_16"/>
</dbReference>
<organism evidence="3 4">
    <name type="scientific">Marinactinospora thermotolerans DSM 45154</name>
    <dbReference type="NCBI Taxonomy" id="1122192"/>
    <lineage>
        <taxon>Bacteria</taxon>
        <taxon>Bacillati</taxon>
        <taxon>Actinomycetota</taxon>
        <taxon>Actinomycetes</taxon>
        <taxon>Streptosporangiales</taxon>
        <taxon>Nocardiopsidaceae</taxon>
        <taxon>Marinactinospora</taxon>
    </lineage>
</organism>
<name>A0A1T4N9J0_9ACTN</name>
<dbReference type="CDD" id="cd00093">
    <property type="entry name" value="HTH_XRE"/>
    <property type="match status" value="1"/>
</dbReference>